<evidence type="ECO:0000256" key="2">
    <source>
        <dbReference type="ARBA" id="ARBA00022705"/>
    </source>
</evidence>
<dbReference type="GO" id="GO:0006302">
    <property type="term" value="P:double-strand break repair"/>
    <property type="evidence" value="ECO:0007669"/>
    <property type="project" value="InterPro"/>
</dbReference>
<dbReference type="InterPro" id="IPR014001">
    <property type="entry name" value="Helicase_ATP-bd"/>
</dbReference>
<dbReference type="GO" id="GO:0005524">
    <property type="term" value="F:ATP binding"/>
    <property type="evidence" value="ECO:0007669"/>
    <property type="project" value="UniProtKB-UniRule"/>
</dbReference>
<evidence type="ECO:0000256" key="8">
    <source>
        <dbReference type="ARBA" id="ARBA00022840"/>
    </source>
</evidence>
<keyword evidence="1 12" id="KW-0639">Primosome</keyword>
<evidence type="ECO:0000256" key="10">
    <source>
        <dbReference type="ARBA" id="ARBA00023235"/>
    </source>
</evidence>
<keyword evidence="5 12" id="KW-0378">Hydrolase</keyword>
<comment type="catalytic activity">
    <reaction evidence="11 12">
        <text>ATP + H2O = ADP + phosphate + H(+)</text>
        <dbReference type="Rhea" id="RHEA:13065"/>
        <dbReference type="ChEBI" id="CHEBI:15377"/>
        <dbReference type="ChEBI" id="CHEBI:15378"/>
        <dbReference type="ChEBI" id="CHEBI:30616"/>
        <dbReference type="ChEBI" id="CHEBI:43474"/>
        <dbReference type="ChEBI" id="CHEBI:456216"/>
        <dbReference type="EC" id="5.6.2.4"/>
    </reaction>
</comment>
<evidence type="ECO:0000313" key="15">
    <source>
        <dbReference type="EMBL" id="CEN48448.1"/>
    </source>
</evidence>
<dbReference type="Proteomes" id="UP000045051">
    <property type="component" value="Unassembled WGS sequence"/>
</dbReference>
<dbReference type="Pfam" id="PF17764">
    <property type="entry name" value="PriA_3primeBD"/>
    <property type="match status" value="1"/>
</dbReference>
<dbReference type="GO" id="GO:0043138">
    <property type="term" value="F:3'-5' DNA helicase activity"/>
    <property type="evidence" value="ECO:0007669"/>
    <property type="project" value="UniProtKB-EC"/>
</dbReference>
<dbReference type="Gene3D" id="3.40.50.300">
    <property type="entry name" value="P-loop containing nucleotide triphosphate hydrolases"/>
    <property type="match status" value="2"/>
</dbReference>
<evidence type="ECO:0000256" key="4">
    <source>
        <dbReference type="ARBA" id="ARBA00022741"/>
    </source>
</evidence>
<keyword evidence="16" id="KW-1185">Reference proteome</keyword>
<dbReference type="Gene3D" id="3.40.1440.60">
    <property type="entry name" value="PriA, 3(prime) DNA-binding domain"/>
    <property type="match status" value="1"/>
</dbReference>
<dbReference type="RefSeq" id="WP_042344945.1">
    <property type="nucleotide sequence ID" value="NZ_CDOI01000173.1"/>
</dbReference>
<keyword evidence="3 12" id="KW-0479">Metal-binding</keyword>
<evidence type="ECO:0000259" key="13">
    <source>
        <dbReference type="PROSITE" id="PS51192"/>
    </source>
</evidence>
<comment type="cofactor">
    <cofactor evidence="12">
        <name>Zn(2+)</name>
        <dbReference type="ChEBI" id="CHEBI:29105"/>
    </cofactor>
    <text evidence="12">Binds 2 zinc ions per subunit.</text>
</comment>
<dbReference type="InterPro" id="IPR041236">
    <property type="entry name" value="PriA_C"/>
</dbReference>
<feature type="domain" description="Helicase ATP-binding" evidence="13">
    <location>
        <begin position="289"/>
        <end position="458"/>
    </location>
</feature>
<dbReference type="SMART" id="SM00490">
    <property type="entry name" value="HELICc"/>
    <property type="match status" value="1"/>
</dbReference>
<dbReference type="GO" id="GO:0003677">
    <property type="term" value="F:DNA binding"/>
    <property type="evidence" value="ECO:0007669"/>
    <property type="project" value="UniProtKB-UniRule"/>
</dbReference>
<keyword evidence="4 12" id="KW-0547">Nucleotide-binding</keyword>
<evidence type="ECO:0000256" key="3">
    <source>
        <dbReference type="ARBA" id="ARBA00022723"/>
    </source>
</evidence>
<dbReference type="InterPro" id="IPR040498">
    <property type="entry name" value="PriA_CRR"/>
</dbReference>
<dbReference type="GO" id="GO:0006270">
    <property type="term" value="P:DNA replication initiation"/>
    <property type="evidence" value="ECO:0007669"/>
    <property type="project" value="TreeGrafter"/>
</dbReference>
<feature type="domain" description="Helicase C-terminal" evidence="14">
    <location>
        <begin position="556"/>
        <end position="711"/>
    </location>
</feature>
<dbReference type="Pfam" id="PF00271">
    <property type="entry name" value="Helicase_C"/>
    <property type="match status" value="1"/>
</dbReference>
<dbReference type="PANTHER" id="PTHR30580">
    <property type="entry name" value="PRIMOSOMAL PROTEIN N"/>
    <property type="match status" value="1"/>
</dbReference>
<evidence type="ECO:0000259" key="14">
    <source>
        <dbReference type="PROSITE" id="PS51194"/>
    </source>
</evidence>
<feature type="binding site" evidence="12">
    <location>
        <position position="533"/>
    </location>
    <ligand>
        <name>Zn(2+)</name>
        <dbReference type="ChEBI" id="CHEBI:29105"/>
        <label>2</label>
    </ligand>
</feature>
<evidence type="ECO:0000256" key="6">
    <source>
        <dbReference type="ARBA" id="ARBA00022806"/>
    </source>
</evidence>
<feature type="binding site" evidence="12">
    <location>
        <position position="564"/>
    </location>
    <ligand>
        <name>Zn(2+)</name>
        <dbReference type="ChEBI" id="CHEBI:29105"/>
        <label>1</label>
    </ligand>
</feature>
<dbReference type="CDD" id="cd17929">
    <property type="entry name" value="DEXHc_priA"/>
    <property type="match status" value="1"/>
</dbReference>
<organism evidence="15 16">
    <name type="scientific">Capnocytophaga canis</name>
    <dbReference type="NCBI Taxonomy" id="1848903"/>
    <lineage>
        <taxon>Bacteria</taxon>
        <taxon>Pseudomonadati</taxon>
        <taxon>Bacteroidota</taxon>
        <taxon>Flavobacteriia</taxon>
        <taxon>Flavobacteriales</taxon>
        <taxon>Flavobacteriaceae</taxon>
        <taxon>Capnocytophaga</taxon>
    </lineage>
</organism>
<dbReference type="Pfam" id="PF00270">
    <property type="entry name" value="DEAD"/>
    <property type="match status" value="1"/>
</dbReference>
<evidence type="ECO:0000256" key="7">
    <source>
        <dbReference type="ARBA" id="ARBA00022833"/>
    </source>
</evidence>
<dbReference type="PROSITE" id="PS51192">
    <property type="entry name" value="HELICASE_ATP_BIND_1"/>
    <property type="match status" value="1"/>
</dbReference>
<keyword evidence="7 12" id="KW-0862">Zinc</keyword>
<feature type="binding site" evidence="12">
    <location>
        <position position="530"/>
    </location>
    <ligand>
        <name>Zn(2+)</name>
        <dbReference type="ChEBI" id="CHEBI:29105"/>
        <label>2</label>
    </ligand>
</feature>
<evidence type="ECO:0000256" key="12">
    <source>
        <dbReference type="HAMAP-Rule" id="MF_00983"/>
    </source>
</evidence>
<dbReference type="EMBL" id="CDOI01000173">
    <property type="protein sequence ID" value="CEN48448.1"/>
    <property type="molecule type" value="Genomic_DNA"/>
</dbReference>
<comment type="function">
    <text evidence="12">Initiates the restart of stalled replication forks, which reloads the replicative helicase on sites other than the origin of replication. Recognizes and binds to abandoned replication forks and remodels them to uncover a helicase loading site. Promotes assembly of the primosome at these replication forks.</text>
</comment>
<keyword evidence="10 12" id="KW-0413">Isomerase</keyword>
<dbReference type="PROSITE" id="PS51194">
    <property type="entry name" value="HELICASE_CTER"/>
    <property type="match status" value="1"/>
</dbReference>
<protein>
    <recommendedName>
        <fullName evidence="12">Replication restart protein PriA</fullName>
    </recommendedName>
    <alternativeName>
        <fullName evidence="12">ATP-dependent DNA helicase PriA</fullName>
        <ecNumber evidence="12">5.6.2.4</ecNumber>
    </alternativeName>
    <alternativeName>
        <fullName evidence="12">DNA 3'-5' helicase PriA</fullName>
    </alternativeName>
</protein>
<keyword evidence="9 12" id="KW-0238">DNA-binding</keyword>
<feature type="binding site" evidence="12">
    <location>
        <position position="561"/>
    </location>
    <ligand>
        <name>Zn(2+)</name>
        <dbReference type="ChEBI" id="CHEBI:29105"/>
        <label>1</label>
    </ligand>
</feature>
<dbReference type="GO" id="GO:1990077">
    <property type="term" value="C:primosome complex"/>
    <property type="evidence" value="ECO:0007669"/>
    <property type="project" value="UniProtKB-UniRule"/>
</dbReference>
<feature type="binding site" evidence="12">
    <location>
        <position position="551"/>
    </location>
    <ligand>
        <name>Zn(2+)</name>
        <dbReference type="ChEBI" id="CHEBI:29105"/>
        <label>2</label>
    </ligand>
</feature>
<feature type="binding site" evidence="12">
    <location>
        <position position="524"/>
    </location>
    <ligand>
        <name>Zn(2+)</name>
        <dbReference type="ChEBI" id="CHEBI:29105"/>
        <label>1</label>
    </ligand>
</feature>
<gene>
    <name evidence="12 15" type="primary">priA</name>
    <name evidence="15" type="ORF">CCAND38_60037</name>
</gene>
<comment type="catalytic activity">
    <reaction evidence="12">
        <text>Couples ATP hydrolysis with the unwinding of duplex DNA by translocating in the 3'-5' direction.</text>
        <dbReference type="EC" id="5.6.2.4"/>
    </reaction>
</comment>
<dbReference type="GO" id="GO:0006310">
    <property type="term" value="P:DNA recombination"/>
    <property type="evidence" value="ECO:0007669"/>
    <property type="project" value="InterPro"/>
</dbReference>
<dbReference type="SUPFAM" id="SSF52540">
    <property type="entry name" value="P-loop containing nucleoside triphosphate hydrolases"/>
    <property type="match status" value="1"/>
</dbReference>
<reference evidence="15 16" key="1">
    <citation type="submission" date="2015-01" db="EMBL/GenBank/DDBJ databases">
        <authorList>
            <person name="Xiang T."/>
            <person name="Song Y."/>
            <person name="Huang L."/>
            <person name="Wang B."/>
            <person name="Wu P."/>
        </authorList>
    </citation>
    <scope>NUCLEOTIDE SEQUENCE [LARGE SCALE GENOMIC DNA]</scope>
    <source>
        <strain evidence="15 16">CcD38</strain>
    </source>
</reference>
<evidence type="ECO:0000313" key="16">
    <source>
        <dbReference type="Proteomes" id="UP000045051"/>
    </source>
</evidence>
<proteinExistence type="inferred from homology"/>
<dbReference type="InterPro" id="IPR001650">
    <property type="entry name" value="Helicase_C-like"/>
</dbReference>
<dbReference type="PANTHER" id="PTHR30580:SF0">
    <property type="entry name" value="PRIMOSOMAL PROTEIN N"/>
    <property type="match status" value="1"/>
</dbReference>
<dbReference type="NCBIfam" id="TIGR00595">
    <property type="entry name" value="priA"/>
    <property type="match status" value="1"/>
</dbReference>
<name>A0A0B7IEP9_9FLAO</name>
<dbReference type="GO" id="GO:0016887">
    <property type="term" value="F:ATP hydrolysis activity"/>
    <property type="evidence" value="ECO:0007669"/>
    <property type="project" value="RHEA"/>
</dbReference>
<dbReference type="GO" id="GO:0006269">
    <property type="term" value="P:DNA replication, synthesis of primer"/>
    <property type="evidence" value="ECO:0007669"/>
    <property type="project" value="UniProtKB-KW"/>
</dbReference>
<dbReference type="CDD" id="cd18804">
    <property type="entry name" value="SF2_C_priA"/>
    <property type="match status" value="1"/>
</dbReference>
<dbReference type="FunFam" id="3.40.1440.60:FF:000001">
    <property type="entry name" value="Primosomal protein N"/>
    <property type="match status" value="1"/>
</dbReference>
<dbReference type="AlphaFoldDB" id="A0A0B7IEP9"/>
<sequence>MAYFIDVILPIPLRKLFTYNVTKEEANFLKPGMRVAVPFGKSKVYAALVESVHTTEPSYETKDIEYILDETPIVNHSQLRLWKWISDYYMCWLGDVFKAAMPSAFLLESETIVERDETDLEMTLFSDDEWMVYEALSYKTALTAKEINQIVGKRKALKVVKNLLEKGAIRISEKIFEKYVPKLEKYIRLAEKYQSDEGMKAVFEDVGKSVKQKQLLVAYFNWMMRNKLPLKVEKLLSDSNVSATVLKSMVGKGIFEEYYIQKDRINFKGELIGSKSLSEAQLTALKQINEQFNTNQVVLFQGVTASGKTEIYIHLIQKCLDEGKQVLYLLPEIGLTEHLINRLKKHFGDKLGVYHSKYTTNERVEVWNNVLNENIKNQLIVGVRSSVFLPFSNLGLVIIDEEHDASYQQFDPAPRFQARDTAIMLAKIQNARVLLGSATPSIESLYNAKRKKYGFAYLLKRFGEFQYPDIELIDIRDKHFRKQMTGHFSDKLIQEIQTTLSEGQQIILFQNQRGYAPEIQCKSCGTVAQCPACDVSLTYHQGRKQLRCHYCGYAIPILDNCIACGSNELITKGFGTEQITKELAQLFPEVTIDRMDQDTTSGKYGYQKILSKFEQQQTQILVGTQMISKGLDFENVGLVGVMNADSFIHFPDYKAYERSFQLLIQVSGRAGRSTRKGKVLIQTYNPNHPVLKQVLEHNFRDMFNNQIAERREFLYPPMVRLIKISFKHADFNKVTEGADWFGKSLRQGFEKHTDIHILGPESPLVSRIRNEYIKDILLKIPFTHSAENVKKYILRTEISFQAIPNFRSIRVIYNVS</sequence>
<evidence type="ECO:0000256" key="11">
    <source>
        <dbReference type="ARBA" id="ARBA00048988"/>
    </source>
</evidence>
<keyword evidence="2 12" id="KW-0235">DNA replication</keyword>
<evidence type="ECO:0000256" key="9">
    <source>
        <dbReference type="ARBA" id="ARBA00023125"/>
    </source>
</evidence>
<keyword evidence="6 12" id="KW-0347">Helicase</keyword>
<dbReference type="InterPro" id="IPR005259">
    <property type="entry name" value="PriA"/>
</dbReference>
<dbReference type="GO" id="GO:0008270">
    <property type="term" value="F:zinc ion binding"/>
    <property type="evidence" value="ECO:0007669"/>
    <property type="project" value="UniProtKB-UniRule"/>
</dbReference>
<dbReference type="Pfam" id="PF18074">
    <property type="entry name" value="PriA_C"/>
    <property type="match status" value="1"/>
</dbReference>
<dbReference type="HAMAP" id="MF_00983">
    <property type="entry name" value="PriA"/>
    <property type="match status" value="1"/>
</dbReference>
<accession>A0A0B7IEP9</accession>
<dbReference type="InterPro" id="IPR042115">
    <property type="entry name" value="PriA_3primeBD_sf"/>
</dbReference>
<dbReference type="InterPro" id="IPR011545">
    <property type="entry name" value="DEAD/DEAH_box_helicase_dom"/>
</dbReference>
<dbReference type="Pfam" id="PF18319">
    <property type="entry name" value="Zn_ribbon_PriA"/>
    <property type="match status" value="1"/>
</dbReference>
<dbReference type="InterPro" id="IPR041222">
    <property type="entry name" value="PriA_3primeBD"/>
</dbReference>
<dbReference type="EC" id="5.6.2.4" evidence="12"/>
<keyword evidence="8 12" id="KW-0067">ATP-binding</keyword>
<dbReference type="InterPro" id="IPR027417">
    <property type="entry name" value="P-loop_NTPase"/>
</dbReference>
<comment type="similarity">
    <text evidence="12">Belongs to the helicase family. PriA subfamily.</text>
</comment>
<evidence type="ECO:0000256" key="5">
    <source>
        <dbReference type="ARBA" id="ARBA00022801"/>
    </source>
</evidence>
<comment type="subunit">
    <text evidence="12">Component of the replication restart primosome.</text>
</comment>
<evidence type="ECO:0000256" key="1">
    <source>
        <dbReference type="ARBA" id="ARBA00022515"/>
    </source>
</evidence>
<feature type="binding site" evidence="12">
    <location>
        <position position="548"/>
    </location>
    <ligand>
        <name>Zn(2+)</name>
        <dbReference type="ChEBI" id="CHEBI:29105"/>
        <label>2</label>
    </ligand>
</feature>
<feature type="binding site" evidence="12">
    <location>
        <position position="521"/>
    </location>
    <ligand>
        <name>Zn(2+)</name>
        <dbReference type="ChEBI" id="CHEBI:29105"/>
        <label>1</label>
    </ligand>
</feature>
<dbReference type="SMART" id="SM00487">
    <property type="entry name" value="DEXDc"/>
    <property type="match status" value="1"/>
</dbReference>
<dbReference type="FunFam" id="3.40.50.300:FF:000489">
    <property type="entry name" value="Primosome assembly protein PriA"/>
    <property type="match status" value="1"/>
</dbReference>